<dbReference type="OrthoDB" id="1739929at2"/>
<accession>F1TE96</accession>
<sequence>MKGSDKHLRKTKVDKLNALGRLRENVGLKREDVESKVKALQSAELSCSISYLCKLEKLGTDKKPSLQLALELCKMYGCKLEDIYPDLKEKLREYQAS</sequence>
<dbReference type="InterPro" id="IPR010982">
    <property type="entry name" value="Lambda_DNA-bd_dom_sf"/>
</dbReference>
<dbReference type="Gene3D" id="1.10.260.40">
    <property type="entry name" value="lambda repressor-like DNA-binding domains"/>
    <property type="match status" value="1"/>
</dbReference>
<reference evidence="1" key="2">
    <citation type="submission" date="2011-01" db="EMBL/GenBank/DDBJ databases">
        <title>The Non-contiguous Finished genome of Clostridium papyrosolvens.</title>
        <authorList>
            <person name="Lucas S."/>
            <person name="Copeland A."/>
            <person name="Lapidus A."/>
            <person name="Cheng J.-F."/>
            <person name="Goodwin L."/>
            <person name="Pitluck S."/>
            <person name="Misra M."/>
            <person name="Chertkov O."/>
            <person name="Detter J.C."/>
            <person name="Han C."/>
            <person name="Tapia R."/>
            <person name="Land M."/>
            <person name="Hauser L."/>
            <person name="Kyrpides N."/>
            <person name="Ivanova N."/>
            <person name="Pagani I."/>
            <person name="Mouttaki H."/>
            <person name="He Z."/>
            <person name="Zhou J."/>
            <person name="Hemme C.L."/>
            <person name="Woyke T."/>
        </authorList>
    </citation>
    <scope>NUCLEOTIDE SEQUENCE [LARGE SCALE GENOMIC DNA]</scope>
    <source>
        <strain evidence="1">DSM 2782</strain>
    </source>
</reference>
<dbReference type="GO" id="GO:0003677">
    <property type="term" value="F:DNA binding"/>
    <property type="evidence" value="ECO:0007669"/>
    <property type="project" value="InterPro"/>
</dbReference>
<dbReference type="STRING" id="588581.Cpap_1454"/>
<evidence type="ECO:0000313" key="2">
    <source>
        <dbReference type="Proteomes" id="UP000003860"/>
    </source>
</evidence>
<evidence type="ECO:0008006" key="3">
    <source>
        <dbReference type="Google" id="ProtNLM"/>
    </source>
</evidence>
<dbReference type="RefSeq" id="WP_004620038.1">
    <property type="nucleotide sequence ID" value="NZ_ACXX02000009.1"/>
</dbReference>
<comment type="caution">
    <text evidence="1">The sequence shown here is derived from an EMBL/GenBank/DDBJ whole genome shotgun (WGS) entry which is preliminary data.</text>
</comment>
<keyword evidence="2" id="KW-1185">Reference proteome</keyword>
<reference evidence="1" key="1">
    <citation type="submission" date="2009-07" db="EMBL/GenBank/DDBJ databases">
        <authorList>
            <consortium name="US DOE Joint Genome Institute (JGI-PGF)"/>
            <person name="Lucas S."/>
            <person name="Copeland A."/>
            <person name="Lapidus A."/>
            <person name="Glavina del Rio T."/>
            <person name="Tice H."/>
            <person name="Bruce D."/>
            <person name="Goodwin L."/>
            <person name="Pitluck S."/>
            <person name="Larimer F."/>
            <person name="Land M.L."/>
            <person name="Mouttaki H."/>
            <person name="He Z."/>
            <person name="Zhou J."/>
            <person name="Hemme C.L."/>
        </authorList>
    </citation>
    <scope>NUCLEOTIDE SEQUENCE</scope>
    <source>
        <strain evidence="1">DSM 2782</strain>
    </source>
</reference>
<dbReference type="AlphaFoldDB" id="F1TE96"/>
<dbReference type="EMBL" id="ACXX02000009">
    <property type="protein sequence ID" value="EGD47062.1"/>
    <property type="molecule type" value="Genomic_DNA"/>
</dbReference>
<proteinExistence type="predicted"/>
<organism evidence="1 2">
    <name type="scientific">Ruminiclostridium papyrosolvens DSM 2782</name>
    <dbReference type="NCBI Taxonomy" id="588581"/>
    <lineage>
        <taxon>Bacteria</taxon>
        <taxon>Bacillati</taxon>
        <taxon>Bacillota</taxon>
        <taxon>Clostridia</taxon>
        <taxon>Eubacteriales</taxon>
        <taxon>Oscillospiraceae</taxon>
        <taxon>Ruminiclostridium</taxon>
    </lineage>
</organism>
<gene>
    <name evidence="1" type="ORF">Cpap_1454</name>
</gene>
<protein>
    <recommendedName>
        <fullName evidence="3">Helix-turn-helix domain protein</fullName>
    </recommendedName>
</protein>
<evidence type="ECO:0000313" key="1">
    <source>
        <dbReference type="EMBL" id="EGD47062.1"/>
    </source>
</evidence>
<dbReference type="Proteomes" id="UP000003860">
    <property type="component" value="Unassembled WGS sequence"/>
</dbReference>
<name>F1TE96_9FIRM</name>